<sequence>MKGYLKYSLSIPVFAAVFLLAVTALPAQEQPADAYARTVMVHITSDENHRVLMGVQHAKAMLDSGKNVAVLLDVDGVKAGVNQPDSNLSASNDLLQQFLADGGRVIACQHCVGMAGFSMSDMLPGVEIDSHPNMPKMQRLIDSGAVILDY</sequence>
<gene>
    <name evidence="1" type="ordered locus">Nmar_1277</name>
</gene>
<reference evidence="1 2" key="1">
    <citation type="journal article" date="2010" name="Proc. Natl. Acad. Sci. U.S.A.">
        <title>Nitrosopumilus maritimus genome reveals unique mechanisms for nitrification and autotrophy in globally distributed marine crenarchaea.</title>
        <authorList>
            <person name="Walker C.B."/>
            <person name="de la Torre J.R."/>
            <person name="Klotz M.G."/>
            <person name="Urakawa H."/>
            <person name="Pinel N."/>
            <person name="Arp D.J."/>
            <person name="Brochier-Armanet C."/>
            <person name="Chain P.S."/>
            <person name="Chan P.P."/>
            <person name="Gollabgir A."/>
            <person name="Hemp J."/>
            <person name="Hugler M."/>
            <person name="Karr E.A."/>
            <person name="Konneke M."/>
            <person name="Shin M."/>
            <person name="Lawton T.J."/>
            <person name="Lowe T."/>
            <person name="Martens-Habbena W."/>
            <person name="Sayavedra-Soto L.A."/>
            <person name="Lang D."/>
            <person name="Sievert S.M."/>
            <person name="Rosenzweig A.C."/>
            <person name="Manning G."/>
            <person name="Stahl D.A."/>
        </authorList>
    </citation>
    <scope>NUCLEOTIDE SEQUENCE [LARGE SCALE GENOMIC DNA]</scope>
    <source>
        <strain evidence="1 2">SCM1</strain>
    </source>
</reference>
<dbReference type="Proteomes" id="UP000000792">
    <property type="component" value="Chromosome"/>
</dbReference>
<dbReference type="GeneID" id="5773240"/>
<dbReference type="OrthoDB" id="12222at2157"/>
<dbReference type="EMBL" id="CP000866">
    <property type="protein sequence ID" value="ABX13173.1"/>
    <property type="molecule type" value="Genomic_DNA"/>
</dbReference>
<protein>
    <submittedName>
        <fullName evidence="1">Uncharacterized protein</fullName>
    </submittedName>
</protein>
<keyword evidence="2" id="KW-1185">Reference proteome</keyword>
<dbReference type="EnsemblBacteria" id="ABX13173">
    <property type="protein sequence ID" value="ABX13173"/>
    <property type="gene ID" value="Nmar_1277"/>
</dbReference>
<organism evidence="1 2">
    <name type="scientific">Nitrosopumilus maritimus (strain SCM1)</name>
    <dbReference type="NCBI Taxonomy" id="436308"/>
    <lineage>
        <taxon>Archaea</taxon>
        <taxon>Nitrososphaerota</taxon>
        <taxon>Nitrososphaeria</taxon>
        <taxon>Nitrosopumilales</taxon>
        <taxon>Nitrosopumilaceae</taxon>
        <taxon>Nitrosopumilus</taxon>
    </lineage>
</organism>
<dbReference type="Gene3D" id="3.40.1260.10">
    <property type="entry name" value="DsrEFH-like"/>
    <property type="match status" value="1"/>
</dbReference>
<accession>A9A1J4</accession>
<proteinExistence type="predicted"/>
<name>A9A1J4_NITMS</name>
<dbReference type="InParanoid" id="A9A1J4"/>
<dbReference type="InterPro" id="IPR003787">
    <property type="entry name" value="Sulphur_relay_DsrE/F-like"/>
</dbReference>
<dbReference type="STRING" id="436308.Nmar_1277"/>
<dbReference type="RefSeq" id="WP_012215660.1">
    <property type="nucleotide sequence ID" value="NC_010085.1"/>
</dbReference>
<dbReference type="SUPFAM" id="SSF75169">
    <property type="entry name" value="DsrEFH-like"/>
    <property type="match status" value="1"/>
</dbReference>
<dbReference type="AlphaFoldDB" id="A9A1J4"/>
<dbReference type="HOGENOM" id="CLU_1500239_0_0_2"/>
<dbReference type="Pfam" id="PF02635">
    <property type="entry name" value="DsrE"/>
    <property type="match status" value="1"/>
</dbReference>
<dbReference type="InterPro" id="IPR027396">
    <property type="entry name" value="DsrEFH-like"/>
</dbReference>
<dbReference type="KEGG" id="nmr:Nmar_1277"/>
<dbReference type="eggNOG" id="arCOG02068">
    <property type="taxonomic scope" value="Archaea"/>
</dbReference>
<evidence type="ECO:0000313" key="1">
    <source>
        <dbReference type="EMBL" id="ABX13173.1"/>
    </source>
</evidence>
<evidence type="ECO:0000313" key="2">
    <source>
        <dbReference type="Proteomes" id="UP000000792"/>
    </source>
</evidence>